<keyword evidence="5" id="KW-0598">Phosphotransferase system</keyword>
<comment type="subcellular location">
    <subcellularLocation>
        <location evidence="1">Cell membrane</location>
        <topology evidence="1">Multi-pass membrane protein</topology>
    </subcellularLocation>
</comment>
<evidence type="ECO:0000256" key="1">
    <source>
        <dbReference type="ARBA" id="ARBA00004651"/>
    </source>
</evidence>
<keyword evidence="7 9" id="KW-1133">Transmembrane helix</keyword>
<dbReference type="GO" id="GO:0005886">
    <property type="term" value="C:plasma membrane"/>
    <property type="evidence" value="ECO:0007669"/>
    <property type="project" value="UniProtKB-SubCell"/>
</dbReference>
<organism evidence="11 12">
    <name type="scientific">Citrobacter amalonaticus Y19</name>
    <dbReference type="NCBI Taxonomy" id="1261127"/>
    <lineage>
        <taxon>Bacteria</taxon>
        <taxon>Pseudomonadati</taxon>
        <taxon>Pseudomonadota</taxon>
        <taxon>Gammaproteobacteria</taxon>
        <taxon>Enterobacterales</taxon>
        <taxon>Enterobacteriaceae</taxon>
        <taxon>Citrobacter</taxon>
    </lineage>
</organism>
<evidence type="ECO:0000256" key="6">
    <source>
        <dbReference type="ARBA" id="ARBA00022692"/>
    </source>
</evidence>
<feature type="transmembrane region" description="Helical" evidence="9">
    <location>
        <begin position="159"/>
        <end position="177"/>
    </location>
</feature>
<evidence type="ECO:0000313" key="12">
    <source>
        <dbReference type="Proteomes" id="UP000034085"/>
    </source>
</evidence>
<dbReference type="PATRIC" id="fig|1261127.3.peg.2076"/>
<evidence type="ECO:0000256" key="8">
    <source>
        <dbReference type="ARBA" id="ARBA00023136"/>
    </source>
</evidence>
<evidence type="ECO:0000256" key="9">
    <source>
        <dbReference type="SAM" id="Phobius"/>
    </source>
</evidence>
<feature type="signal peptide" evidence="10">
    <location>
        <begin position="1"/>
        <end position="24"/>
    </location>
</feature>
<proteinExistence type="predicted"/>
<keyword evidence="10" id="KW-0732">Signal</keyword>
<dbReference type="GO" id="GO:0009401">
    <property type="term" value="P:phosphoenolpyruvate-dependent sugar phosphotransferase system"/>
    <property type="evidence" value="ECO:0007669"/>
    <property type="project" value="UniProtKB-KW"/>
</dbReference>
<dbReference type="AlphaFoldDB" id="A0A0F6TUM5"/>
<gene>
    <name evidence="11" type="ORF">F384_09970</name>
</gene>
<keyword evidence="4" id="KW-0762">Sugar transport</keyword>
<feature type="transmembrane region" description="Helical" evidence="9">
    <location>
        <begin position="110"/>
        <end position="134"/>
    </location>
</feature>
<evidence type="ECO:0000256" key="3">
    <source>
        <dbReference type="ARBA" id="ARBA00022475"/>
    </source>
</evidence>
<evidence type="ECO:0000256" key="4">
    <source>
        <dbReference type="ARBA" id="ARBA00022597"/>
    </source>
</evidence>
<protein>
    <submittedName>
        <fullName evidence="11">PTS sorbose transporter subunit IIC</fullName>
    </submittedName>
</protein>
<feature type="transmembrane region" description="Helical" evidence="9">
    <location>
        <begin position="198"/>
        <end position="218"/>
    </location>
</feature>
<keyword evidence="3" id="KW-1003">Cell membrane</keyword>
<reference evidence="11 12" key="1">
    <citation type="journal article" date="2013" name="Appl. Microbiol. Biotechnol.">
        <title>Glycerol assimilation and production of 1,3-propanediol by Citrobacter amalonaticus Y19.</title>
        <authorList>
            <person name="Ainala S.K."/>
            <person name="Ashok S."/>
            <person name="Ko Y."/>
            <person name="Park S."/>
        </authorList>
    </citation>
    <scope>NUCLEOTIDE SEQUENCE [LARGE SCALE GENOMIC DNA]</scope>
    <source>
        <strain evidence="11 12">Y19</strain>
    </source>
</reference>
<evidence type="ECO:0000256" key="5">
    <source>
        <dbReference type="ARBA" id="ARBA00022683"/>
    </source>
</evidence>
<sequence>MDINLTQACILGFLACLSSMPGMAGTTIGNYTLGRPLVGGLLCGLILGDLKTGIIVGAAIQVVYIALITPGGAVAADSRAISYIGIPLSIIAIHNLGIDPSSPNAIQMAVAFGAAVGTVGTVLYYGTVMINLIWQHMGLRAVNNHQFHRLSFIDMGLPWISHIITSFIPTVFMTLMGSSMVDFIKVSLPMDGITMKTLFTVGSLLPAVGIGLLLKQIVESYVDILTFLMGFTLAAMMGVNLIGATIIGGFLGVMNYKIRMSRMNSEPTAGAAAMDEEDI</sequence>
<accession>A0A0F6TUM5</accession>
<keyword evidence="8 9" id="KW-0472">Membrane</keyword>
<dbReference type="Proteomes" id="UP000034085">
    <property type="component" value="Chromosome"/>
</dbReference>
<evidence type="ECO:0000256" key="10">
    <source>
        <dbReference type="SAM" id="SignalP"/>
    </source>
</evidence>
<name>A0A0F6TUM5_CITAM</name>
<evidence type="ECO:0000256" key="7">
    <source>
        <dbReference type="ARBA" id="ARBA00022989"/>
    </source>
</evidence>
<feature type="transmembrane region" description="Helical" evidence="9">
    <location>
        <begin position="80"/>
        <end position="98"/>
    </location>
</feature>
<dbReference type="InterPro" id="IPR004700">
    <property type="entry name" value="PTS_IIC_man"/>
</dbReference>
<dbReference type="KEGG" id="cama:F384_09970"/>
<feature type="transmembrane region" description="Helical" evidence="9">
    <location>
        <begin position="55"/>
        <end position="74"/>
    </location>
</feature>
<feature type="chain" id="PRO_5002510191" evidence="10">
    <location>
        <begin position="25"/>
        <end position="279"/>
    </location>
</feature>
<feature type="transmembrane region" description="Helical" evidence="9">
    <location>
        <begin position="224"/>
        <end position="253"/>
    </location>
</feature>
<dbReference type="RefSeq" id="WP_046481326.1">
    <property type="nucleotide sequence ID" value="NZ_CP011132.1"/>
</dbReference>
<dbReference type="PROSITE" id="PS51106">
    <property type="entry name" value="PTS_EIIC_TYPE_4"/>
    <property type="match status" value="1"/>
</dbReference>
<dbReference type="HOGENOM" id="CLU_069101_3_0_6"/>
<dbReference type="OrthoDB" id="3190125at2"/>
<keyword evidence="6 9" id="KW-0812">Transmembrane</keyword>
<evidence type="ECO:0000313" key="11">
    <source>
        <dbReference type="EMBL" id="AKE58947.1"/>
    </source>
</evidence>
<evidence type="ECO:0000256" key="2">
    <source>
        <dbReference type="ARBA" id="ARBA00022448"/>
    </source>
</evidence>
<keyword evidence="2" id="KW-0813">Transport</keyword>
<dbReference type="EMBL" id="CP011132">
    <property type="protein sequence ID" value="AKE58947.1"/>
    <property type="molecule type" value="Genomic_DNA"/>
</dbReference>
<dbReference type="Pfam" id="PF03609">
    <property type="entry name" value="EII-Sor"/>
    <property type="match status" value="1"/>
</dbReference>